<proteinExistence type="predicted"/>
<evidence type="ECO:0000313" key="3">
    <source>
        <dbReference type="EMBL" id="MWA05893.1"/>
    </source>
</evidence>
<dbReference type="Gene3D" id="3.90.25.10">
    <property type="entry name" value="UDP-galactose 4-epimerase, domain 1"/>
    <property type="match status" value="1"/>
</dbReference>
<dbReference type="AlphaFoldDB" id="A0A6I4MEU9"/>
<evidence type="ECO:0000313" key="2">
    <source>
        <dbReference type="EMBL" id="MWA04272.1"/>
    </source>
</evidence>
<sequence>MARNATAVAAGPSAVPPGASTRLRNGYYAHSLDWLLGHWRETGRITVPADGPMSWTARDDEAEAAAIILAANGGYDGPVTLTAGAAPTFTEIADIASEVTGRTIAPRWSPRTRGSPPASPSACPNPWPG</sequence>
<dbReference type="Proteomes" id="UP000462055">
    <property type="component" value="Unassembled WGS sequence"/>
</dbReference>
<protein>
    <submittedName>
        <fullName evidence="2">Uncharacterized protein</fullName>
    </submittedName>
</protein>
<evidence type="ECO:0000256" key="1">
    <source>
        <dbReference type="SAM" id="MobiDB-lite"/>
    </source>
</evidence>
<dbReference type="InterPro" id="IPR036291">
    <property type="entry name" value="NAD(P)-bd_dom_sf"/>
</dbReference>
<dbReference type="InterPro" id="IPR052718">
    <property type="entry name" value="NmrA-type_oxidoreductase"/>
</dbReference>
<dbReference type="RefSeq" id="WP_160573792.1">
    <property type="nucleotide sequence ID" value="NZ_WBMS02000025.1"/>
</dbReference>
<dbReference type="SUPFAM" id="SSF51735">
    <property type="entry name" value="NAD(P)-binding Rossmann-fold domains"/>
    <property type="match status" value="1"/>
</dbReference>
<dbReference type="EMBL" id="WBMS02000042">
    <property type="protein sequence ID" value="MWA05893.1"/>
    <property type="molecule type" value="Genomic_DNA"/>
</dbReference>
<keyword evidence="4" id="KW-1185">Reference proteome</keyword>
<dbReference type="PANTHER" id="PTHR47129:SF1">
    <property type="entry name" value="NMRA-LIKE DOMAIN-CONTAINING PROTEIN"/>
    <property type="match status" value="1"/>
</dbReference>
<reference evidence="2 4" key="1">
    <citation type="submission" date="2019-12" db="EMBL/GenBank/DDBJ databases">
        <title>Actinomadura physcomitrii sp. nov., a novel actinomycete isolated from moss [Physcomitrium sphaericum (Ludw) Fuernr].</title>
        <authorList>
            <person name="Zhuang X."/>
        </authorList>
    </citation>
    <scope>NUCLEOTIDE SEQUENCE [LARGE SCALE GENOMIC DNA]</scope>
    <source>
        <strain evidence="2 4">LD22</strain>
    </source>
</reference>
<evidence type="ECO:0000313" key="4">
    <source>
        <dbReference type="Proteomes" id="UP000462055"/>
    </source>
</evidence>
<name>A0A6I4MEU9_9ACTN</name>
<gene>
    <name evidence="2" type="ORF">F8568_028625</name>
    <name evidence="3" type="ORF">F8568_037180</name>
</gene>
<dbReference type="Gene3D" id="3.40.50.720">
    <property type="entry name" value="NAD(P)-binding Rossmann-like Domain"/>
    <property type="match status" value="1"/>
</dbReference>
<feature type="region of interest" description="Disordered" evidence="1">
    <location>
        <begin position="102"/>
        <end position="129"/>
    </location>
</feature>
<accession>A0A6I4MEU9</accession>
<dbReference type="PANTHER" id="PTHR47129">
    <property type="entry name" value="QUINONE OXIDOREDUCTASE 2"/>
    <property type="match status" value="1"/>
</dbReference>
<comment type="caution">
    <text evidence="2">The sequence shown here is derived from an EMBL/GenBank/DDBJ whole genome shotgun (WGS) entry which is preliminary data.</text>
</comment>
<dbReference type="EMBL" id="WBMS02000025">
    <property type="protein sequence ID" value="MWA04272.1"/>
    <property type="molecule type" value="Genomic_DNA"/>
</dbReference>
<feature type="compositionally biased region" description="Pro residues" evidence="1">
    <location>
        <begin position="117"/>
        <end position="129"/>
    </location>
</feature>
<organism evidence="2 4">
    <name type="scientific">Actinomadura physcomitrii</name>
    <dbReference type="NCBI Taxonomy" id="2650748"/>
    <lineage>
        <taxon>Bacteria</taxon>
        <taxon>Bacillati</taxon>
        <taxon>Actinomycetota</taxon>
        <taxon>Actinomycetes</taxon>
        <taxon>Streptosporangiales</taxon>
        <taxon>Thermomonosporaceae</taxon>
        <taxon>Actinomadura</taxon>
    </lineage>
</organism>